<dbReference type="InterPro" id="IPR011032">
    <property type="entry name" value="GroES-like_sf"/>
</dbReference>
<dbReference type="Pfam" id="PF08240">
    <property type="entry name" value="ADH_N"/>
    <property type="match status" value="1"/>
</dbReference>
<dbReference type="SUPFAM" id="SSF50129">
    <property type="entry name" value="GroES-like"/>
    <property type="match status" value="1"/>
</dbReference>
<evidence type="ECO:0000313" key="8">
    <source>
        <dbReference type="EMBL" id="CDR44181.1"/>
    </source>
</evidence>
<dbReference type="FunFam" id="3.40.50.720:FF:000022">
    <property type="entry name" value="Cinnamyl alcohol dehydrogenase"/>
    <property type="match status" value="1"/>
</dbReference>
<dbReference type="Gene3D" id="3.90.180.10">
    <property type="entry name" value="Medium-chain alcohol dehydrogenases, catalytic domain"/>
    <property type="match status" value="1"/>
</dbReference>
<evidence type="ECO:0000256" key="4">
    <source>
        <dbReference type="ARBA" id="ARBA00023002"/>
    </source>
</evidence>
<feature type="domain" description="Alcohol dehydrogenase-like C-terminal" evidence="6">
    <location>
        <begin position="192"/>
        <end position="315"/>
    </location>
</feature>
<keyword evidence="4" id="KW-0560">Oxidoreductase</keyword>
<dbReference type="CDD" id="cd05283">
    <property type="entry name" value="CAD1"/>
    <property type="match status" value="1"/>
</dbReference>
<evidence type="ECO:0000256" key="5">
    <source>
        <dbReference type="RuleBase" id="RU361277"/>
    </source>
</evidence>
<dbReference type="GO" id="GO:0016616">
    <property type="term" value="F:oxidoreductase activity, acting on the CH-OH group of donors, NAD or NADP as acceptor"/>
    <property type="evidence" value="ECO:0007669"/>
    <property type="project" value="InterPro"/>
</dbReference>
<name>A0A061BB62_RHOTO</name>
<dbReference type="PROSITE" id="PS00059">
    <property type="entry name" value="ADH_ZINC"/>
    <property type="match status" value="1"/>
</dbReference>
<accession>A0A061BB62</accession>
<dbReference type="InterPro" id="IPR013154">
    <property type="entry name" value="ADH-like_N"/>
</dbReference>
<dbReference type="InterPro" id="IPR047109">
    <property type="entry name" value="CAD-like"/>
</dbReference>
<dbReference type="EMBL" id="LK052944">
    <property type="protein sequence ID" value="CDR44181.1"/>
    <property type="molecule type" value="Genomic_DNA"/>
</dbReference>
<dbReference type="AlphaFoldDB" id="A0A061BB62"/>
<dbReference type="InterPro" id="IPR036291">
    <property type="entry name" value="NAD(P)-bd_dom_sf"/>
</dbReference>
<gene>
    <name evidence="8" type="ORF">RHTO0S_09e00914g</name>
</gene>
<evidence type="ECO:0000259" key="6">
    <source>
        <dbReference type="Pfam" id="PF00107"/>
    </source>
</evidence>
<evidence type="ECO:0000256" key="3">
    <source>
        <dbReference type="ARBA" id="ARBA00022833"/>
    </source>
</evidence>
<dbReference type="InterPro" id="IPR002328">
    <property type="entry name" value="ADH_Zn_CS"/>
</dbReference>
<keyword evidence="2 5" id="KW-0479">Metal-binding</keyword>
<reference evidence="8" key="1">
    <citation type="journal article" date="2014" name="Genome Announc.">
        <title>Draft genome sequence of Rhodosporidium toruloides CECT1137, an oleaginous yeast of biotechnological interest.</title>
        <authorList>
            <person name="Morin N."/>
            <person name="Calcas X."/>
            <person name="Devillers H."/>
            <person name="Durrens P."/>
            <person name="Sherman D.J."/>
            <person name="Nicaud J.-M."/>
            <person name="Neuveglise C."/>
        </authorList>
    </citation>
    <scope>NUCLEOTIDE SEQUENCE</scope>
    <source>
        <strain evidence="8">CECT1137</strain>
    </source>
</reference>
<feature type="domain" description="Alcohol dehydrogenase-like N-terminal" evidence="7">
    <location>
        <begin position="37"/>
        <end position="153"/>
    </location>
</feature>
<dbReference type="InterPro" id="IPR013149">
    <property type="entry name" value="ADH-like_C"/>
</dbReference>
<sequence>MSTEQLQFRGYAVKDTEKFTEFELIDFEPMDDRDDCLDIAIEVCGICSSDVHTITGGWGDIHTPLVSGHEIGGIVKRVGKNVKGFKVGDRAVVGAQVDSCGKCRPCTDNNENYCPKQVDTYNAPTRDNEKKYSQGGYSTAIRAPEQFVFHVPDELPLEDAAPMACGGLTVFSPMHRFGVKKGTKMGVAGLGGLGHFAVMLGTAMGAEVVVFSHQEDKRADAMKMGAVDFVNTGNDGWQEKYSMALDLIISTIDVSKAIPIADLAGLLYVNGVLHLCAMPDDPIPNFKTQQLAANGCSISVNHIGSKAEAELMYKLAAEKGVRAWKEILPMKDVAKGVMGVKNNEVRYRYVLKQDINKQV</sequence>
<evidence type="ECO:0000256" key="2">
    <source>
        <dbReference type="ARBA" id="ARBA00022723"/>
    </source>
</evidence>
<dbReference type="SUPFAM" id="SSF51735">
    <property type="entry name" value="NAD(P)-binding Rossmann-fold domains"/>
    <property type="match status" value="1"/>
</dbReference>
<organism evidence="8">
    <name type="scientific">Rhodotorula toruloides</name>
    <name type="common">Yeast</name>
    <name type="synonym">Rhodosporidium toruloides</name>
    <dbReference type="NCBI Taxonomy" id="5286"/>
    <lineage>
        <taxon>Eukaryota</taxon>
        <taxon>Fungi</taxon>
        <taxon>Dikarya</taxon>
        <taxon>Basidiomycota</taxon>
        <taxon>Pucciniomycotina</taxon>
        <taxon>Microbotryomycetes</taxon>
        <taxon>Sporidiobolales</taxon>
        <taxon>Sporidiobolaceae</taxon>
        <taxon>Rhodotorula</taxon>
    </lineage>
</organism>
<evidence type="ECO:0000256" key="1">
    <source>
        <dbReference type="ARBA" id="ARBA00001947"/>
    </source>
</evidence>
<comment type="cofactor">
    <cofactor evidence="1 5">
        <name>Zn(2+)</name>
        <dbReference type="ChEBI" id="CHEBI:29105"/>
    </cofactor>
</comment>
<evidence type="ECO:0000259" key="7">
    <source>
        <dbReference type="Pfam" id="PF08240"/>
    </source>
</evidence>
<comment type="similarity">
    <text evidence="5">Belongs to the zinc-containing alcohol dehydrogenase family.</text>
</comment>
<dbReference type="GO" id="GO:0008270">
    <property type="term" value="F:zinc ion binding"/>
    <property type="evidence" value="ECO:0007669"/>
    <property type="project" value="InterPro"/>
</dbReference>
<dbReference type="Pfam" id="PF00107">
    <property type="entry name" value="ADH_zinc_N"/>
    <property type="match status" value="1"/>
</dbReference>
<protein>
    <submittedName>
        <fullName evidence="8">RHTO0S09e00914g1_1</fullName>
    </submittedName>
</protein>
<dbReference type="OrthoDB" id="1879366at2759"/>
<dbReference type="PANTHER" id="PTHR42683">
    <property type="entry name" value="ALDEHYDE REDUCTASE"/>
    <property type="match status" value="1"/>
</dbReference>
<proteinExistence type="inferred from homology"/>
<dbReference type="Gene3D" id="3.40.50.720">
    <property type="entry name" value="NAD(P)-binding Rossmann-like Domain"/>
    <property type="match status" value="1"/>
</dbReference>
<keyword evidence="3 5" id="KW-0862">Zinc</keyword>